<dbReference type="EMBL" id="LAPV01000035">
    <property type="protein sequence ID" value="KKC34390.1"/>
    <property type="molecule type" value="Genomic_DNA"/>
</dbReference>
<reference evidence="2 4" key="1">
    <citation type="submission" date="2015-03" db="EMBL/GenBank/DDBJ databases">
        <authorList>
            <person name="Lepp D."/>
            <person name="Hassan Y.I."/>
            <person name="Li X.-Z."/>
            <person name="Zhou T."/>
        </authorList>
    </citation>
    <scope>NUCLEOTIDE SEQUENCE [LARGE SCALE GENOMIC DNA]</scope>
    <source>
        <strain evidence="2 4">Cr7-05</strain>
    </source>
</reference>
<dbReference type="AlphaFoldDB" id="A0A0F5Q0I8"/>
<keyword evidence="1" id="KW-0812">Transmembrane</keyword>
<evidence type="ECO:0000313" key="5">
    <source>
        <dbReference type="Proteomes" id="UP000182258"/>
    </source>
</evidence>
<evidence type="ECO:0000256" key="1">
    <source>
        <dbReference type="SAM" id="Phobius"/>
    </source>
</evidence>
<feature type="transmembrane region" description="Helical" evidence="1">
    <location>
        <begin position="12"/>
        <end position="37"/>
    </location>
</feature>
<accession>A0A0F5Q0I8</accession>
<sequence>MKETQTPNWGRRLLEGYIILVAGAFLVSFLIWAIWAVNGWNSPLNPDRNYEALFTVMFIVFVFSPIMAYRHHRGAVDQLHIVTPVELIGLPRRKAQWRERCSRR</sequence>
<evidence type="ECO:0000313" key="4">
    <source>
        <dbReference type="Proteomes" id="UP000033519"/>
    </source>
</evidence>
<feature type="transmembrane region" description="Helical" evidence="1">
    <location>
        <begin position="49"/>
        <end position="69"/>
    </location>
</feature>
<keyword evidence="1" id="KW-0472">Membrane</keyword>
<evidence type="ECO:0000313" key="3">
    <source>
        <dbReference type="EMBL" id="SFD42432.1"/>
    </source>
</evidence>
<dbReference type="Proteomes" id="UP000182258">
    <property type="component" value="Unassembled WGS sequence"/>
</dbReference>
<protein>
    <submittedName>
        <fullName evidence="3">Uncharacterized protein</fullName>
    </submittedName>
</protein>
<keyword evidence="1" id="KW-1133">Transmembrane helix</keyword>
<organism evidence="3 5">
    <name type="scientific">Devosia psychrophila</name>
    <dbReference type="NCBI Taxonomy" id="728005"/>
    <lineage>
        <taxon>Bacteria</taxon>
        <taxon>Pseudomonadati</taxon>
        <taxon>Pseudomonadota</taxon>
        <taxon>Alphaproteobacteria</taxon>
        <taxon>Hyphomicrobiales</taxon>
        <taxon>Devosiaceae</taxon>
        <taxon>Devosia</taxon>
    </lineage>
</organism>
<evidence type="ECO:0000313" key="2">
    <source>
        <dbReference type="EMBL" id="KKC34390.1"/>
    </source>
</evidence>
<name>A0A0F5Q0I8_9HYPH</name>
<dbReference type="Proteomes" id="UP000033519">
    <property type="component" value="Unassembled WGS sequence"/>
</dbReference>
<reference evidence="3 5" key="2">
    <citation type="submission" date="2016-10" db="EMBL/GenBank/DDBJ databases">
        <authorList>
            <person name="de Groot N.N."/>
        </authorList>
    </citation>
    <scope>NUCLEOTIDE SEQUENCE [LARGE SCALE GENOMIC DNA]</scope>
    <source>
        <strain evidence="3 5">CGMCC 1.10210</strain>
    </source>
</reference>
<dbReference type="PATRIC" id="fig|728005.3.peg.2995"/>
<gene>
    <name evidence="3" type="ORF">SAMN04488059_1576</name>
    <name evidence="2" type="ORF">WH91_03125</name>
</gene>
<dbReference type="RefSeq" id="WP_046169564.1">
    <property type="nucleotide sequence ID" value="NZ_FOMB01000057.1"/>
</dbReference>
<dbReference type="EMBL" id="FOMB01000057">
    <property type="protein sequence ID" value="SFD42432.1"/>
    <property type="molecule type" value="Genomic_DNA"/>
</dbReference>
<proteinExistence type="predicted"/>
<keyword evidence="4" id="KW-1185">Reference proteome</keyword>